<gene>
    <name evidence="9" type="ORF">KN1_12030</name>
</gene>
<proteinExistence type="inferred from homology"/>
<dbReference type="InterPro" id="IPR036188">
    <property type="entry name" value="FAD/NAD-bd_sf"/>
</dbReference>
<sequence>MIVVLGGGFAGLSALSQFPSAVVLDRKEYFTLTPWIIDYACGSVGEDYVIRRYNAVKINWVKPDFKDKVILTDKGKFNYDKLLICLGHRQNLPRVKGAKDYALKIETFEDAKKIREEVTKVKDVVVIGGGATGVELAGNLKLNRGVNVTLVQRRNRLLPTMTTSSSEKAKKVLEEVGVNVMLETEAQEVKARSVVTNRGEVPSELTIFAGGLKGPEIIDEFGHSNKNHRMIVDKELRSIDHKDVYGAGDCATFEDGEVPMSADVAINMGKTAMKNALGDSVKFEPKRIATILRIGSEYFGDLGDSYVEGDLAKLLKGLAYVHSRTLIAPTILV</sequence>
<dbReference type="Proteomes" id="UP000825123">
    <property type="component" value="Chromosome"/>
</dbReference>
<dbReference type="Pfam" id="PF07992">
    <property type="entry name" value="Pyr_redox_2"/>
    <property type="match status" value="1"/>
</dbReference>
<dbReference type="GeneID" id="66162937"/>
<dbReference type="EC" id="1.6.5.9" evidence="2"/>
<evidence type="ECO:0000256" key="4">
    <source>
        <dbReference type="ARBA" id="ARBA00022827"/>
    </source>
</evidence>
<comment type="catalytic activity">
    <reaction evidence="7">
        <text>a quinone + NADH + H(+) = a quinol + NAD(+)</text>
        <dbReference type="Rhea" id="RHEA:46160"/>
        <dbReference type="ChEBI" id="CHEBI:15378"/>
        <dbReference type="ChEBI" id="CHEBI:24646"/>
        <dbReference type="ChEBI" id="CHEBI:57540"/>
        <dbReference type="ChEBI" id="CHEBI:57945"/>
        <dbReference type="ChEBI" id="CHEBI:132124"/>
        <dbReference type="EC" id="1.6.5.9"/>
    </reaction>
</comment>
<keyword evidence="3" id="KW-0285">Flavoprotein</keyword>
<dbReference type="InterPro" id="IPR045024">
    <property type="entry name" value="NDH-2"/>
</dbReference>
<dbReference type="EMBL" id="AP024597">
    <property type="protein sequence ID" value="BCU69906.1"/>
    <property type="molecule type" value="Genomic_DNA"/>
</dbReference>
<evidence type="ECO:0000313" key="10">
    <source>
        <dbReference type="Proteomes" id="UP000825123"/>
    </source>
</evidence>
<name>A0A8D5U6U2_9CREN</name>
<dbReference type="RefSeq" id="WP_221289974.1">
    <property type="nucleotide sequence ID" value="NZ_AP024597.1"/>
</dbReference>
<dbReference type="Gene3D" id="3.50.50.100">
    <property type="match status" value="1"/>
</dbReference>
<dbReference type="InterPro" id="IPR023753">
    <property type="entry name" value="FAD/NAD-binding_dom"/>
</dbReference>
<evidence type="ECO:0000256" key="7">
    <source>
        <dbReference type="ARBA" id="ARBA00047599"/>
    </source>
</evidence>
<dbReference type="KEGG" id="csty:KN1_12030"/>
<dbReference type="AlphaFoldDB" id="A0A8D5U6U2"/>
<evidence type="ECO:0000313" key="9">
    <source>
        <dbReference type="EMBL" id="BCU69906.1"/>
    </source>
</evidence>
<dbReference type="PANTHER" id="PTHR43706">
    <property type="entry name" value="NADH DEHYDROGENASE"/>
    <property type="match status" value="1"/>
</dbReference>
<evidence type="ECO:0000256" key="6">
    <source>
        <dbReference type="ARBA" id="ARBA00023027"/>
    </source>
</evidence>
<keyword evidence="5" id="KW-0560">Oxidoreductase</keyword>
<keyword evidence="10" id="KW-1185">Reference proteome</keyword>
<evidence type="ECO:0000256" key="5">
    <source>
        <dbReference type="ARBA" id="ARBA00023002"/>
    </source>
</evidence>
<evidence type="ECO:0000256" key="3">
    <source>
        <dbReference type="ARBA" id="ARBA00022630"/>
    </source>
</evidence>
<dbReference type="GO" id="GO:0050136">
    <property type="term" value="F:NADH dehydrogenase (quinone) (non-electrogenic) activity"/>
    <property type="evidence" value="ECO:0007669"/>
    <property type="project" value="UniProtKB-EC"/>
</dbReference>
<dbReference type="SUPFAM" id="SSF51905">
    <property type="entry name" value="FAD/NAD(P)-binding domain"/>
    <property type="match status" value="1"/>
</dbReference>
<keyword evidence="6" id="KW-0520">NAD</keyword>
<evidence type="ECO:0000256" key="2">
    <source>
        <dbReference type="ARBA" id="ARBA00012637"/>
    </source>
</evidence>
<accession>A0A8D5U6U2</accession>
<evidence type="ECO:0000259" key="8">
    <source>
        <dbReference type="Pfam" id="PF07992"/>
    </source>
</evidence>
<feature type="domain" description="FAD/NAD(P)-binding" evidence="8">
    <location>
        <begin position="2"/>
        <end position="269"/>
    </location>
</feature>
<dbReference type="PANTHER" id="PTHR43706:SF47">
    <property type="entry name" value="EXTERNAL NADH-UBIQUINONE OXIDOREDUCTASE 1, MITOCHONDRIAL-RELATED"/>
    <property type="match status" value="1"/>
</dbReference>
<reference evidence="9 10" key="1">
    <citation type="submission" date="2021-04" db="EMBL/GenBank/DDBJ databases">
        <title>Complete genome sequence of Stygiolobus sp. KN-1.</title>
        <authorList>
            <person name="Nakamura K."/>
            <person name="Sakai H."/>
            <person name="Kurosawa N."/>
        </authorList>
    </citation>
    <scope>NUCLEOTIDE SEQUENCE [LARGE SCALE GENOMIC DNA]</scope>
    <source>
        <strain evidence="9 10">KN-1</strain>
    </source>
</reference>
<keyword evidence="4" id="KW-0274">FAD</keyword>
<protein>
    <recommendedName>
        <fullName evidence="2">NADH:ubiquinone reductase (non-electrogenic)</fullName>
        <ecNumber evidence="2">1.6.5.9</ecNumber>
    </recommendedName>
</protein>
<dbReference type="PRINTS" id="PR00368">
    <property type="entry name" value="FADPNR"/>
</dbReference>
<evidence type="ECO:0000256" key="1">
    <source>
        <dbReference type="ARBA" id="ARBA00005272"/>
    </source>
</evidence>
<comment type="similarity">
    <text evidence="1">Belongs to the NADH dehydrogenase family.</text>
</comment>
<organism evidence="9 10">
    <name type="scientific">Stygiolobus caldivivus</name>
    <dbReference type="NCBI Taxonomy" id="2824673"/>
    <lineage>
        <taxon>Archaea</taxon>
        <taxon>Thermoproteota</taxon>
        <taxon>Thermoprotei</taxon>
        <taxon>Sulfolobales</taxon>
        <taxon>Sulfolobaceae</taxon>
        <taxon>Stygiolobus</taxon>
    </lineage>
</organism>